<name>A0A4Y1NKZ9_9CAUD</name>
<evidence type="ECO:0000313" key="1">
    <source>
        <dbReference type="EMBL" id="AWY10348.1"/>
    </source>
</evidence>
<reference evidence="1" key="1">
    <citation type="submission" date="2018-04" db="EMBL/GenBank/DDBJ databases">
        <authorList>
            <person name="Shneider M.M."/>
            <person name="Popova A.V."/>
            <person name="Timoshina O.Y."/>
            <person name="Miroshnikov K.A."/>
            <person name="Shagin D.A."/>
            <person name="Mikhailova U.V."/>
        </authorList>
    </citation>
    <scope>NUCLEOTIDE SEQUENCE [LARGE SCALE GENOMIC DNA]</scope>
</reference>
<sequence>MKFVLIALALAIPSLSFAEDIQMCKGWDKRCLADQQRRVDLEEDMQNHRKMLQTHIDDAVERERPVLEKLRNKPQISPEVIAVQICRQMAIDETVFRFGYLNSKHYRTLLDTCMGVK</sequence>
<organism evidence="1 2">
    <name type="scientific">Acinetobacter phage AM101</name>
    <dbReference type="NCBI Taxonomy" id="2178927"/>
    <lineage>
        <taxon>Viruses</taxon>
        <taxon>Duplodnaviria</taxon>
        <taxon>Heunggongvirae</taxon>
        <taxon>Uroviricota</taxon>
        <taxon>Caudoviricetes</taxon>
        <taxon>Pantevenvirales</taxon>
        <taxon>Straboviridae</taxon>
        <taxon>Twarogvirinae</taxon>
        <taxon>Lazarusvirus</taxon>
        <taxon>Lazarusvirus am101</taxon>
    </lineage>
</organism>
<proteinExistence type="predicted"/>
<evidence type="ECO:0000313" key="2">
    <source>
        <dbReference type="Proteomes" id="UP000316872"/>
    </source>
</evidence>
<keyword evidence="2" id="KW-1185">Reference proteome</keyword>
<gene>
    <name evidence="1" type="ORF">AM101_080</name>
</gene>
<accession>A0A4Y1NKZ9</accession>
<protein>
    <submittedName>
        <fullName evidence="1">Uncharacterized protein</fullName>
    </submittedName>
</protein>
<dbReference type="EMBL" id="MH165274">
    <property type="protein sequence ID" value="AWY10348.1"/>
    <property type="molecule type" value="Genomic_DNA"/>
</dbReference>
<dbReference type="Proteomes" id="UP000316872">
    <property type="component" value="Segment"/>
</dbReference>